<dbReference type="CDD" id="cd01846">
    <property type="entry name" value="fatty_acyltransferase_like"/>
    <property type="match status" value="1"/>
</dbReference>
<sequence length="370" mass="39766">MRVINKTSTIKICMLALSLVCSSAAFAQKSAFDRLVVFGSSLSDSGNAFVLINNPSEFGLEDCPLGTPLNVPPYDQMDKLYLTDDLYVELLVPDGVYARGGHHVTNGATWIEQYALGQGLSGTVRPALRNPGLRASNYAVGGARARLVTDETPVDDVIRCRFNLSDQVSAYLTDYQIDAATNPISANTLFVIEIGGNDVRDALNAANPSAVLGAAIGNISQTMQTLYGFGARNFLLMNVPNIGITPTVRLLDGILTPPPTPLEFTVAYNANLLAVGFNTALGQVQEGLSALPGIHIRTLNLYGLLEEIVLDQENNASNLFGITNVTDACINPNKPPFTCKKPDTYLFWDGIHPTKAVHGWIAQRAIAVLQ</sequence>
<proteinExistence type="predicted"/>
<accession>A0ABT1TJD0</accession>
<feature type="signal peptide" evidence="2">
    <location>
        <begin position="1"/>
        <end position="27"/>
    </location>
</feature>
<dbReference type="Pfam" id="PF00657">
    <property type="entry name" value="Lipase_GDSL"/>
    <property type="match status" value="1"/>
</dbReference>
<keyword evidence="1 3" id="KW-0378">Hydrolase</keyword>
<evidence type="ECO:0000256" key="1">
    <source>
        <dbReference type="ARBA" id="ARBA00022801"/>
    </source>
</evidence>
<dbReference type="EMBL" id="JANIBJ010000032">
    <property type="protein sequence ID" value="MCQ8105540.1"/>
    <property type="molecule type" value="Genomic_DNA"/>
</dbReference>
<dbReference type="PANTHER" id="PTHR45648">
    <property type="entry name" value="GDSL LIPASE/ACYLHYDROLASE FAMILY PROTEIN (AFU_ORTHOLOGUE AFUA_4G14700)"/>
    <property type="match status" value="1"/>
</dbReference>
<evidence type="ECO:0000313" key="4">
    <source>
        <dbReference type="Proteomes" id="UP001524499"/>
    </source>
</evidence>
<dbReference type="PANTHER" id="PTHR45648:SF22">
    <property type="entry name" value="GDSL LIPASE_ACYLHYDROLASE FAMILY PROTEIN (AFU_ORTHOLOGUE AFUA_4G14700)"/>
    <property type="match status" value="1"/>
</dbReference>
<dbReference type="Proteomes" id="UP001524499">
    <property type="component" value="Unassembled WGS sequence"/>
</dbReference>
<evidence type="ECO:0000256" key="2">
    <source>
        <dbReference type="SAM" id="SignalP"/>
    </source>
</evidence>
<dbReference type="InterPro" id="IPR036514">
    <property type="entry name" value="SGNH_hydro_sf"/>
</dbReference>
<dbReference type="RefSeq" id="WP_256603550.1">
    <property type="nucleotide sequence ID" value="NZ_JANIBJ010000032.1"/>
</dbReference>
<organism evidence="3 4">
    <name type="scientific">Methylomonas subterranea</name>
    <dbReference type="NCBI Taxonomy" id="2952225"/>
    <lineage>
        <taxon>Bacteria</taxon>
        <taxon>Pseudomonadati</taxon>
        <taxon>Pseudomonadota</taxon>
        <taxon>Gammaproteobacteria</taxon>
        <taxon>Methylococcales</taxon>
        <taxon>Methylococcaceae</taxon>
        <taxon>Methylomonas</taxon>
    </lineage>
</organism>
<keyword evidence="2" id="KW-0732">Signal</keyword>
<dbReference type="InterPro" id="IPR001087">
    <property type="entry name" value="GDSL"/>
</dbReference>
<name>A0ABT1TJD0_9GAMM</name>
<dbReference type="GO" id="GO:0016787">
    <property type="term" value="F:hydrolase activity"/>
    <property type="evidence" value="ECO:0007669"/>
    <property type="project" value="UniProtKB-KW"/>
</dbReference>
<dbReference type="SUPFAM" id="SSF52266">
    <property type="entry name" value="SGNH hydrolase"/>
    <property type="match status" value="1"/>
</dbReference>
<reference evidence="3 4" key="1">
    <citation type="submission" date="2022-07" db="EMBL/GenBank/DDBJ databases">
        <title>Methylomonas rivi sp. nov., Methylomonas rosea sp. nov., Methylomonas aureus sp. nov. and Methylomonas subterranea sp. nov., four novel methanotrophs isolated from a freshwater creek and the deep terrestrial subsurface.</title>
        <authorList>
            <person name="Abin C."/>
            <person name="Sankaranarayanan K."/>
            <person name="Garner C."/>
            <person name="Sindelar R."/>
            <person name="Kotary K."/>
            <person name="Garner R."/>
            <person name="Barclay S."/>
            <person name="Lawson P."/>
            <person name="Krumholz L."/>
        </authorList>
    </citation>
    <scope>NUCLEOTIDE SEQUENCE [LARGE SCALE GENOMIC DNA]</scope>
    <source>
        <strain evidence="3 4">SURF-2</strain>
    </source>
</reference>
<dbReference type="InterPro" id="IPR051058">
    <property type="entry name" value="GDSL_Est/Lipase"/>
</dbReference>
<protein>
    <submittedName>
        <fullName evidence="3">SGNH/GDSL hydrolase family protein</fullName>
    </submittedName>
</protein>
<keyword evidence="4" id="KW-1185">Reference proteome</keyword>
<comment type="caution">
    <text evidence="3">The sequence shown here is derived from an EMBL/GenBank/DDBJ whole genome shotgun (WGS) entry which is preliminary data.</text>
</comment>
<evidence type="ECO:0000313" key="3">
    <source>
        <dbReference type="EMBL" id="MCQ8105540.1"/>
    </source>
</evidence>
<feature type="chain" id="PRO_5045720629" evidence="2">
    <location>
        <begin position="28"/>
        <end position="370"/>
    </location>
</feature>
<gene>
    <name evidence="3" type="ORF">NP590_15620</name>
</gene>
<dbReference type="Gene3D" id="3.40.50.1110">
    <property type="entry name" value="SGNH hydrolase"/>
    <property type="match status" value="1"/>
</dbReference>